<accession>A0AAU7U535</accession>
<reference evidence="1" key="1">
    <citation type="submission" date="2024-06" db="EMBL/GenBank/DDBJ databases">
        <title>Multiomics insights into the TNT degradation mechanism by Pantoea sp. BJ2 isolated from an ammunition destruction site.</title>
        <authorList>
            <person name="Luo J."/>
        </authorList>
    </citation>
    <scope>NUCLEOTIDE SEQUENCE</scope>
    <source>
        <strain evidence="1">BJ2</strain>
        <plasmid evidence="1">plasmindB</plasmid>
    </source>
</reference>
<keyword evidence="1" id="KW-0614">Plasmid</keyword>
<name>A0AAU7U535_9GAMM</name>
<evidence type="ECO:0000313" key="1">
    <source>
        <dbReference type="EMBL" id="XBV47718.1"/>
    </source>
</evidence>
<dbReference type="RefSeq" id="WP_350262765.1">
    <property type="nucleotide sequence ID" value="NZ_CP158294.1"/>
</dbReference>
<gene>
    <name evidence="1" type="ORF">AAF463_24150</name>
</gene>
<dbReference type="AlphaFoldDB" id="A0AAU7U535"/>
<protein>
    <submittedName>
        <fullName evidence="1">Uncharacterized protein</fullName>
    </submittedName>
</protein>
<geneLocation type="plasmid" evidence="1">
    <name>plasmindB</name>
</geneLocation>
<sequence length="302" mass="34586">MLPSVINNPGRVVNTCSVATQTENPPPCDMSQDLTGVTNSSTTLKRRCSDSLNDLQLAKLTKKLDLSDAIKFYESEIAAEKCKLQNSNERLQFLYDRKSKLCFSANSHAPLVSLFLSDTIGLRETILELPTNDYMKLALISRHFKIDDITAKFPDNRHNIDGCFKCSAPPNDLVTLDLDFVLNEFSEMVSQDVYPPERDYERDFAHYYSMVYHLQEIALGINPPDTSGKRFIPSQLFNPEMTDRVITPKDILIRDFPLDELINCSFDNQNANKVWYKTIYDRNNEYASKFGLDKPKNKNQRT</sequence>
<proteinExistence type="predicted"/>
<dbReference type="EMBL" id="CP158294">
    <property type="protein sequence ID" value="XBV47718.1"/>
    <property type="molecule type" value="Genomic_DNA"/>
</dbReference>
<organism evidence="1">
    <name type="scientific">Pantoea sp. BJ2</name>
    <dbReference type="NCBI Taxonomy" id="3141322"/>
    <lineage>
        <taxon>Bacteria</taxon>
        <taxon>Pseudomonadati</taxon>
        <taxon>Pseudomonadota</taxon>
        <taxon>Gammaproteobacteria</taxon>
        <taxon>Enterobacterales</taxon>
        <taxon>Erwiniaceae</taxon>
        <taxon>Pantoea</taxon>
    </lineage>
</organism>